<sequence length="666" mass="73328">MAEEPRCPASSDRELGMDAKISRRDFFDGVAATAVAGAAVTALAGCAPGGDRPWAASPASPVAVPDGADYPPELTGLRGNTPQALSIPHAIRDNRLGSVTNTASVEDTGEHYDLVVVGAGISGLASAYFYRKRNPGAKVLILDNHDEFGGHARRNEFHPEGRDQVLIGYGGTQAIDTPSVYSTEAKGLLTDLGIDLKKFEKYFDQKFYDKFKLAEEGDTVFFRYEDFGRDHLAVRSKDMSTEDWLADAPLTDEGRADLVTLLDKPEDWMPGLSDDEKKTRLAETTYTDYLRDIAGMGEEAVNFCRSLTSDEWAVPAADWSALDAWADGYPGFDGLNLDDSTAHRLNAFSVQRFWGHEDPYIYHFPDGNASIARLLVHRLIPNSVPGKDTLDMDSVVLAEFDYTELDKPDNDVRLRLASPCTNLQHDGSPDAADRVLVTYHSTDGKLHRATATHVVMAAWHVMGQFLMTELPSTQRIAMKDASKQPLIYANVVVKNWQPWVELGMRHIRFSSGDWAVAQLDYPVSLGGYKHPQDPDEPIIIQMIGVPSPEGMAPAKAAIAARHNILHIPFEGYERSIRQTLNRALGDGGFDAKRDIEAITVNRWGHGYAREYARPFDRFWPDGPTPAETARRKLGRIAIANSDAAPNAYTDTAIDQAHRAVGELLDS</sequence>
<proteinExistence type="predicted"/>
<evidence type="ECO:0000313" key="2">
    <source>
        <dbReference type="EMBL" id="ASU83221.1"/>
    </source>
</evidence>
<dbReference type="EMBL" id="CP022753">
    <property type="protein sequence ID" value="ASU83221.1"/>
    <property type="molecule type" value="Genomic_DNA"/>
</dbReference>
<dbReference type="SUPFAM" id="SSF51971">
    <property type="entry name" value="Nucleotide-binding domain"/>
    <property type="match status" value="1"/>
</dbReference>
<dbReference type="AlphaFoldDB" id="A0A223S532"/>
<evidence type="ECO:0000256" key="1">
    <source>
        <dbReference type="SAM" id="MobiDB-lite"/>
    </source>
</evidence>
<dbReference type="InterPro" id="IPR036188">
    <property type="entry name" value="FAD/NAD-bd_sf"/>
</dbReference>
<dbReference type="Proteomes" id="UP000215005">
    <property type="component" value="Chromosome"/>
</dbReference>
<dbReference type="SUPFAM" id="SSF51905">
    <property type="entry name" value="FAD/NAD(P)-binding domain"/>
    <property type="match status" value="1"/>
</dbReference>
<dbReference type="KEGG" id="ngv:CDO52_10945"/>
<accession>A0A223S532</accession>
<evidence type="ECO:0000313" key="3">
    <source>
        <dbReference type="Proteomes" id="UP000215005"/>
    </source>
</evidence>
<dbReference type="InterPro" id="IPR006311">
    <property type="entry name" value="TAT_signal"/>
</dbReference>
<name>A0A223S532_9ACTN</name>
<organism evidence="2 3">
    <name type="scientific">Nocardiopsis gilva YIM 90087</name>
    <dbReference type="NCBI Taxonomy" id="1235441"/>
    <lineage>
        <taxon>Bacteria</taxon>
        <taxon>Bacillati</taxon>
        <taxon>Actinomycetota</taxon>
        <taxon>Actinomycetes</taxon>
        <taxon>Streptosporangiales</taxon>
        <taxon>Nocardiopsidaceae</taxon>
        <taxon>Nocardiopsis</taxon>
    </lineage>
</organism>
<feature type="region of interest" description="Disordered" evidence="1">
    <location>
        <begin position="54"/>
        <end position="82"/>
    </location>
</feature>
<feature type="compositionally biased region" description="Low complexity" evidence="1">
    <location>
        <begin position="54"/>
        <end position="65"/>
    </location>
</feature>
<gene>
    <name evidence="2" type="ORF">CDO52_10945</name>
</gene>
<dbReference type="RefSeq" id="WP_017617209.1">
    <property type="nucleotide sequence ID" value="NZ_ANBG01000054.1"/>
</dbReference>
<reference evidence="2 3" key="1">
    <citation type="submission" date="2017-08" db="EMBL/GenBank/DDBJ databases">
        <title>The complete genome sequence of Nocardiopsis gilva YIM 90087.</title>
        <authorList>
            <person name="Yin M."/>
            <person name="Tang S."/>
        </authorList>
    </citation>
    <scope>NUCLEOTIDE SEQUENCE [LARGE SCALE GENOMIC DNA]</scope>
    <source>
        <strain evidence="2 3">YIM 90087</strain>
    </source>
</reference>
<dbReference type="Pfam" id="PF13450">
    <property type="entry name" value="NAD_binding_8"/>
    <property type="match status" value="1"/>
</dbReference>
<dbReference type="Gene3D" id="3.50.50.60">
    <property type="entry name" value="FAD/NAD(P)-binding domain"/>
    <property type="match status" value="1"/>
</dbReference>
<keyword evidence="3" id="KW-1185">Reference proteome</keyword>
<protein>
    <submittedName>
        <fullName evidence="2">NAD(P)/FAD-dependent oxidoreductase</fullName>
    </submittedName>
</protein>
<dbReference type="PROSITE" id="PS51318">
    <property type="entry name" value="TAT"/>
    <property type="match status" value="1"/>
</dbReference>